<evidence type="ECO:0000256" key="1">
    <source>
        <dbReference type="ARBA" id="ARBA00004651"/>
    </source>
</evidence>
<organism evidence="11 12">
    <name type="scientific">Chiloscyllium punctatum</name>
    <name type="common">Brownbanded bambooshark</name>
    <name type="synonym">Hemiscyllium punctatum</name>
    <dbReference type="NCBI Taxonomy" id="137246"/>
    <lineage>
        <taxon>Eukaryota</taxon>
        <taxon>Metazoa</taxon>
        <taxon>Chordata</taxon>
        <taxon>Craniata</taxon>
        <taxon>Vertebrata</taxon>
        <taxon>Chondrichthyes</taxon>
        <taxon>Elasmobranchii</taxon>
        <taxon>Galeomorphii</taxon>
        <taxon>Galeoidea</taxon>
        <taxon>Orectolobiformes</taxon>
        <taxon>Hemiscylliidae</taxon>
        <taxon>Chiloscyllium</taxon>
    </lineage>
</organism>
<feature type="transmembrane region" description="Helical" evidence="10">
    <location>
        <begin position="28"/>
        <end position="50"/>
    </location>
</feature>
<dbReference type="PANTHER" id="PTHR10671:SF40">
    <property type="entry name" value="GERM CELL-SPECIFIC GENE 1-LIKE PROTEIN 2"/>
    <property type="match status" value="1"/>
</dbReference>
<evidence type="ECO:0000313" key="11">
    <source>
        <dbReference type="EMBL" id="GCC28033.1"/>
    </source>
</evidence>
<dbReference type="STRING" id="137246.A0A401SCG1"/>
<dbReference type="GO" id="GO:0051049">
    <property type="term" value="P:regulation of transport"/>
    <property type="evidence" value="ECO:0007669"/>
    <property type="project" value="UniProtKB-ARBA"/>
</dbReference>
<dbReference type="Pfam" id="PF07803">
    <property type="entry name" value="GSG-1"/>
    <property type="match status" value="1"/>
</dbReference>
<evidence type="ECO:0000256" key="2">
    <source>
        <dbReference type="ARBA" id="ARBA00007425"/>
    </source>
</evidence>
<dbReference type="GO" id="GO:0010646">
    <property type="term" value="P:regulation of cell communication"/>
    <property type="evidence" value="ECO:0007669"/>
    <property type="project" value="UniProtKB-ARBA"/>
</dbReference>
<keyword evidence="7 10" id="KW-0472">Membrane</keyword>
<dbReference type="Proteomes" id="UP000287033">
    <property type="component" value="Unassembled WGS sequence"/>
</dbReference>
<dbReference type="FunFam" id="1.20.140.150:FF:000005">
    <property type="entry name" value="Germ cell-specific gene 1-like"/>
    <property type="match status" value="1"/>
</dbReference>
<comment type="subcellular location">
    <subcellularLocation>
        <location evidence="1">Cell membrane</location>
        <topology evidence="1">Multi-pass membrane protein</topology>
    </subcellularLocation>
    <subcellularLocation>
        <location evidence="8">Synapse</location>
    </subcellularLocation>
</comment>
<dbReference type="GO" id="GO:0023051">
    <property type="term" value="P:regulation of signaling"/>
    <property type="evidence" value="ECO:0007669"/>
    <property type="project" value="UniProtKB-ARBA"/>
</dbReference>
<sequence length="323" mass="36460">MPVPSRSLKPLSAPLSVKMGIDRRHRASLALTLNFIALVFCVTAFSTSYWCEGTRKVVKPFCKTNVKEKQSNCIEYTSPESNDSSVVRYSWEAGDDKYVICYFHAGIWFSCEENISGEGEKCRSFIHLTPPAERGVLWLSIVAEILYILLLIVGLSLMCVEICHYTNVIDGLKLNAFAAIFTVLSGLLGMVAHMMYTTVFQMTVNLGPEDWRPQTWDYGWSYCLAWGSFTCCMAASVTTINTYTKTILEFKHKRKNLERSLKTKSKLIEHEVPADRVWDRYISSVPSSTEEFLDLSSNGRKMSSGSVFADLNDILDAQGEEYC</sequence>
<comment type="similarity">
    <text evidence="2">Belongs to the GSG1 family.</text>
</comment>
<gene>
    <name evidence="11" type="ORF">chiPu_0006459</name>
</gene>
<dbReference type="OrthoDB" id="10001768at2759"/>
<evidence type="ECO:0000256" key="6">
    <source>
        <dbReference type="ARBA" id="ARBA00023018"/>
    </source>
</evidence>
<feature type="transmembrane region" description="Helical" evidence="10">
    <location>
        <begin position="219"/>
        <end position="244"/>
    </location>
</feature>
<dbReference type="InterPro" id="IPR050579">
    <property type="entry name" value="PMP-22/EMP/MP20-like"/>
</dbReference>
<evidence type="ECO:0000313" key="12">
    <source>
        <dbReference type="Proteomes" id="UP000287033"/>
    </source>
</evidence>
<dbReference type="GO" id="GO:0032279">
    <property type="term" value="C:asymmetric synapse"/>
    <property type="evidence" value="ECO:0007669"/>
    <property type="project" value="UniProtKB-ARBA"/>
</dbReference>
<evidence type="ECO:0000256" key="8">
    <source>
        <dbReference type="ARBA" id="ARBA00034103"/>
    </source>
</evidence>
<evidence type="ECO:0000256" key="9">
    <source>
        <dbReference type="ARBA" id="ARBA00073105"/>
    </source>
</evidence>
<comment type="caution">
    <text evidence="11">The sequence shown here is derived from an EMBL/GenBank/DDBJ whole genome shotgun (WGS) entry which is preliminary data.</text>
</comment>
<proteinExistence type="inferred from homology"/>
<protein>
    <recommendedName>
        <fullName evidence="9">Germ cell-specific gene 1-like protein</fullName>
    </recommendedName>
</protein>
<dbReference type="GO" id="GO:0005886">
    <property type="term" value="C:plasma membrane"/>
    <property type="evidence" value="ECO:0007669"/>
    <property type="project" value="UniProtKB-SubCell"/>
</dbReference>
<keyword evidence="6" id="KW-0770">Synapse</keyword>
<keyword evidence="5 10" id="KW-1133">Transmembrane helix</keyword>
<evidence type="ECO:0000256" key="10">
    <source>
        <dbReference type="SAM" id="Phobius"/>
    </source>
</evidence>
<dbReference type="InterPro" id="IPR012478">
    <property type="entry name" value="GSG-1"/>
</dbReference>
<keyword evidence="3" id="KW-1003">Cell membrane</keyword>
<evidence type="ECO:0000256" key="7">
    <source>
        <dbReference type="ARBA" id="ARBA00023136"/>
    </source>
</evidence>
<dbReference type="Gene3D" id="1.20.140.150">
    <property type="match status" value="1"/>
</dbReference>
<dbReference type="PANTHER" id="PTHR10671">
    <property type="entry name" value="EPITHELIAL MEMBRANE PROTEIN-RELATED"/>
    <property type="match status" value="1"/>
</dbReference>
<evidence type="ECO:0000256" key="3">
    <source>
        <dbReference type="ARBA" id="ARBA00022475"/>
    </source>
</evidence>
<evidence type="ECO:0000256" key="5">
    <source>
        <dbReference type="ARBA" id="ARBA00022989"/>
    </source>
</evidence>
<evidence type="ECO:0000256" key="4">
    <source>
        <dbReference type="ARBA" id="ARBA00022692"/>
    </source>
</evidence>
<dbReference type="OMA" id="MTGEKCR"/>
<dbReference type="EMBL" id="BEZZ01000189">
    <property type="protein sequence ID" value="GCC28033.1"/>
    <property type="molecule type" value="Genomic_DNA"/>
</dbReference>
<feature type="transmembrane region" description="Helical" evidence="10">
    <location>
        <begin position="137"/>
        <end position="162"/>
    </location>
</feature>
<dbReference type="GO" id="GO:0098978">
    <property type="term" value="C:glutamatergic synapse"/>
    <property type="evidence" value="ECO:0007669"/>
    <property type="project" value="UniProtKB-ARBA"/>
</dbReference>
<feature type="transmembrane region" description="Helical" evidence="10">
    <location>
        <begin position="174"/>
        <end position="199"/>
    </location>
</feature>
<name>A0A401SCG1_CHIPU</name>
<reference evidence="11 12" key="1">
    <citation type="journal article" date="2018" name="Nat. Ecol. Evol.">
        <title>Shark genomes provide insights into elasmobranch evolution and the origin of vertebrates.</title>
        <authorList>
            <person name="Hara Y"/>
            <person name="Yamaguchi K"/>
            <person name="Onimaru K"/>
            <person name="Kadota M"/>
            <person name="Koyanagi M"/>
            <person name="Keeley SD"/>
            <person name="Tatsumi K"/>
            <person name="Tanaka K"/>
            <person name="Motone F"/>
            <person name="Kageyama Y"/>
            <person name="Nozu R"/>
            <person name="Adachi N"/>
            <person name="Nishimura O"/>
            <person name="Nakagawa R"/>
            <person name="Tanegashima C"/>
            <person name="Kiyatake I"/>
            <person name="Matsumoto R"/>
            <person name="Murakumo K"/>
            <person name="Nishida K"/>
            <person name="Terakita A"/>
            <person name="Kuratani S"/>
            <person name="Sato K"/>
            <person name="Hyodo S Kuraku.S."/>
        </authorList>
    </citation>
    <scope>NUCLEOTIDE SEQUENCE [LARGE SCALE GENOMIC DNA]</scope>
</reference>
<keyword evidence="4 10" id="KW-0812">Transmembrane</keyword>
<accession>A0A401SCG1</accession>
<dbReference type="AlphaFoldDB" id="A0A401SCG1"/>
<keyword evidence="12" id="KW-1185">Reference proteome</keyword>